<evidence type="ECO:0000313" key="4">
    <source>
        <dbReference type="Proteomes" id="UP001360560"/>
    </source>
</evidence>
<dbReference type="InterPro" id="IPR037997">
    <property type="entry name" value="Dgk1-like"/>
</dbReference>
<dbReference type="GO" id="GO:0006654">
    <property type="term" value="P:phosphatidic acid biosynthetic process"/>
    <property type="evidence" value="ECO:0007669"/>
    <property type="project" value="TreeGrafter"/>
</dbReference>
<proteinExistence type="predicted"/>
<organism evidence="3 4">
    <name type="scientific">Saccharomycopsis crataegensis</name>
    <dbReference type="NCBI Taxonomy" id="43959"/>
    <lineage>
        <taxon>Eukaryota</taxon>
        <taxon>Fungi</taxon>
        <taxon>Dikarya</taxon>
        <taxon>Ascomycota</taxon>
        <taxon>Saccharomycotina</taxon>
        <taxon>Saccharomycetes</taxon>
        <taxon>Saccharomycopsidaceae</taxon>
        <taxon>Saccharomycopsis</taxon>
    </lineage>
</organism>
<dbReference type="AlphaFoldDB" id="A0AAV5QU05"/>
<feature type="transmembrane region" description="Helical" evidence="2">
    <location>
        <begin position="257"/>
        <end position="279"/>
    </location>
</feature>
<dbReference type="GO" id="GO:0005789">
    <property type="term" value="C:endoplasmic reticulum membrane"/>
    <property type="evidence" value="ECO:0007669"/>
    <property type="project" value="TreeGrafter"/>
</dbReference>
<keyword evidence="2" id="KW-0812">Transmembrane</keyword>
<feature type="transmembrane region" description="Helical" evidence="2">
    <location>
        <begin position="299"/>
        <end position="319"/>
    </location>
</feature>
<keyword evidence="3" id="KW-0418">Kinase</keyword>
<dbReference type="PANTHER" id="PTHR31303">
    <property type="entry name" value="CTP-DEPENDENT DIACYLGLYCEROL KINASE 1"/>
    <property type="match status" value="1"/>
</dbReference>
<dbReference type="PANTHER" id="PTHR31303:SF1">
    <property type="entry name" value="CTP-DEPENDENT DIACYLGLYCEROL KINASE 1"/>
    <property type="match status" value="1"/>
</dbReference>
<dbReference type="EMBL" id="BTFZ01000012">
    <property type="protein sequence ID" value="GMM37618.1"/>
    <property type="molecule type" value="Genomic_DNA"/>
</dbReference>
<sequence length="345" mass="38613">MVSQIKGKHDSPATPRSKRLSKPNKEYDITNTTYNSEDDSDYHPEDDSEFGASDDDDEDFEDDDTVVFDEVKKNRNGICSSSSSVSLDGEDVKNKLLPDDLTGNIPDKKGEPALKLKAHNKFGDFIHKHEIPRKFLHVSIGFITLYFYTQGLDTKMFIPYLSTACAIIFSLDLVRFKIPAFNKAYCQAVGFLMREKEIDSYNGVIWYLLGLTIAFQPFPKDIGVMAVLLLSWSDTAASTFGRAYGHLTPKIAKHKSLAGSIAAFVTGIISCLVFYGYFVPTYKYTEDILWSQNTSRLSLPVYSMACGFIAALSEGIDILNWDDNFTIPTLSGIFLYSLVKAVEIH</sequence>
<evidence type="ECO:0000313" key="3">
    <source>
        <dbReference type="EMBL" id="GMM37618.1"/>
    </source>
</evidence>
<feature type="region of interest" description="Disordered" evidence="1">
    <location>
        <begin position="1"/>
        <end position="62"/>
    </location>
</feature>
<gene>
    <name evidence="3" type="ORF">DASC09_049430</name>
</gene>
<feature type="transmembrane region" description="Helical" evidence="2">
    <location>
        <begin position="201"/>
        <end position="218"/>
    </location>
</feature>
<accession>A0AAV5QU05</accession>
<feature type="transmembrane region" description="Helical" evidence="2">
    <location>
        <begin position="157"/>
        <end position="174"/>
    </location>
</feature>
<evidence type="ECO:0000256" key="1">
    <source>
        <dbReference type="SAM" id="MobiDB-lite"/>
    </source>
</evidence>
<feature type="transmembrane region" description="Helical" evidence="2">
    <location>
        <begin position="135"/>
        <end position="151"/>
    </location>
</feature>
<keyword evidence="4" id="KW-1185">Reference proteome</keyword>
<name>A0AAV5QU05_9ASCO</name>
<dbReference type="GO" id="GO:0004143">
    <property type="term" value="F:ATP-dependent diacylglycerol kinase activity"/>
    <property type="evidence" value="ECO:0007669"/>
    <property type="project" value="InterPro"/>
</dbReference>
<dbReference type="RefSeq" id="XP_064854614.1">
    <property type="nucleotide sequence ID" value="XM_064998542.1"/>
</dbReference>
<keyword evidence="2" id="KW-0472">Membrane</keyword>
<comment type="caution">
    <text evidence="3">The sequence shown here is derived from an EMBL/GenBank/DDBJ whole genome shotgun (WGS) entry which is preliminary data.</text>
</comment>
<keyword evidence="2" id="KW-1133">Transmembrane helix</keyword>
<keyword evidence="3" id="KW-0808">Transferase</keyword>
<evidence type="ECO:0000256" key="2">
    <source>
        <dbReference type="SAM" id="Phobius"/>
    </source>
</evidence>
<reference evidence="3 4" key="1">
    <citation type="journal article" date="2023" name="Elife">
        <title>Identification of key yeast species and microbe-microbe interactions impacting larval growth of Drosophila in the wild.</title>
        <authorList>
            <person name="Mure A."/>
            <person name="Sugiura Y."/>
            <person name="Maeda R."/>
            <person name="Honda K."/>
            <person name="Sakurai N."/>
            <person name="Takahashi Y."/>
            <person name="Watada M."/>
            <person name="Katoh T."/>
            <person name="Gotoh A."/>
            <person name="Gotoh Y."/>
            <person name="Taniguchi I."/>
            <person name="Nakamura K."/>
            <person name="Hayashi T."/>
            <person name="Katayama T."/>
            <person name="Uemura T."/>
            <person name="Hattori Y."/>
        </authorList>
    </citation>
    <scope>NUCLEOTIDE SEQUENCE [LARGE SCALE GENOMIC DNA]</scope>
    <source>
        <strain evidence="3 4">SC-9</strain>
    </source>
</reference>
<dbReference type="GeneID" id="90075593"/>
<dbReference type="Proteomes" id="UP001360560">
    <property type="component" value="Unassembled WGS sequence"/>
</dbReference>
<protein>
    <submittedName>
        <fullName evidence="3">Diacylglycerol kinase</fullName>
    </submittedName>
</protein>
<feature type="compositionally biased region" description="Acidic residues" evidence="1">
    <location>
        <begin position="36"/>
        <end position="62"/>
    </location>
</feature>
<feature type="transmembrane region" description="Helical" evidence="2">
    <location>
        <begin position="224"/>
        <end position="245"/>
    </location>
</feature>